<proteinExistence type="inferred from homology"/>
<dbReference type="EMBL" id="FPCJ01000001">
    <property type="protein sequence ID" value="SFV34352.1"/>
    <property type="molecule type" value="Genomic_DNA"/>
</dbReference>
<evidence type="ECO:0000256" key="1">
    <source>
        <dbReference type="ARBA" id="ARBA00008558"/>
    </source>
</evidence>
<dbReference type="GO" id="GO:0016853">
    <property type="term" value="F:isomerase activity"/>
    <property type="evidence" value="ECO:0007669"/>
    <property type="project" value="UniProtKB-KW"/>
</dbReference>
<protein>
    <submittedName>
        <fullName evidence="3">Mannobiose 2-epimerase</fullName>
    </submittedName>
</protein>
<dbReference type="Gene3D" id="1.50.10.10">
    <property type="match status" value="1"/>
</dbReference>
<gene>
    <name evidence="3" type="ORF">SAMN05660895_1976</name>
</gene>
<dbReference type="Pfam" id="PF07221">
    <property type="entry name" value="GlcNAc_2-epim"/>
    <property type="match status" value="1"/>
</dbReference>
<accession>A0A1I7NI76</accession>
<comment type="similarity">
    <text evidence="1">Belongs to the N-acylglucosamine 2-epimerase family.</text>
</comment>
<dbReference type="InterPro" id="IPR008928">
    <property type="entry name" value="6-hairpin_glycosidase_sf"/>
</dbReference>
<evidence type="ECO:0000256" key="2">
    <source>
        <dbReference type="ARBA" id="ARBA00023235"/>
    </source>
</evidence>
<dbReference type="STRING" id="1393122.SAMN05660895_1976"/>
<dbReference type="RefSeq" id="WP_092460154.1">
    <property type="nucleotide sequence ID" value="NZ_FPCJ01000001.1"/>
</dbReference>
<evidence type="ECO:0000313" key="4">
    <source>
        <dbReference type="Proteomes" id="UP000199537"/>
    </source>
</evidence>
<dbReference type="InterPro" id="IPR012341">
    <property type="entry name" value="6hp_glycosidase-like_sf"/>
</dbReference>
<keyword evidence="2" id="KW-0413">Isomerase</keyword>
<evidence type="ECO:0000313" key="3">
    <source>
        <dbReference type="EMBL" id="SFV34352.1"/>
    </source>
</evidence>
<keyword evidence="4" id="KW-1185">Reference proteome</keyword>
<dbReference type="OrthoDB" id="5141876at2"/>
<sequence>MHTTETFQQLAEEWEMACQRILQWWMEYGIDPSKKFFYGEVSNSNKPNLAASKGLVMHARIMWSFAEAYCFFQLTDYLQIALQVEHIIDQFFHDAVYDGYYWKINSIHQPEDHRKMLYGQAFVLYAYVSLYKATHESRFLHRALSIFHCIETHAHGNYYYEEAFDQRWKLLPDARLDEQEPIFVYSLNAHLHLMEAYTALYTVYHDAYLLSRLLHIAAIIQEKFYQNGHLILWMQQQDKPASYRISPGHEIETAWLMLDMMKITSYENVEWRDMINELGQQVLKHFYTHNGLLEPMHPPEKQWWAQAEAMTGFLYVYYFSRNEMFLKACVDIWKWIQEYLIDEHQGEWFWGTDAHNRILMHRYKAGFWKGPYHAVRALIQNITLSQKLHT</sequence>
<dbReference type="Proteomes" id="UP000199537">
    <property type="component" value="Unassembled WGS sequence"/>
</dbReference>
<organism evidence="3 4">
    <name type="scientific">Thermoflavifilum thermophilum</name>
    <dbReference type="NCBI Taxonomy" id="1393122"/>
    <lineage>
        <taxon>Bacteria</taxon>
        <taxon>Pseudomonadati</taxon>
        <taxon>Bacteroidota</taxon>
        <taxon>Chitinophagia</taxon>
        <taxon>Chitinophagales</taxon>
        <taxon>Chitinophagaceae</taxon>
        <taxon>Thermoflavifilum</taxon>
    </lineage>
</organism>
<dbReference type="GO" id="GO:0005975">
    <property type="term" value="P:carbohydrate metabolic process"/>
    <property type="evidence" value="ECO:0007669"/>
    <property type="project" value="InterPro"/>
</dbReference>
<name>A0A1I7NI76_9BACT</name>
<dbReference type="InterPro" id="IPR010819">
    <property type="entry name" value="AGE/CE"/>
</dbReference>
<dbReference type="SUPFAM" id="SSF48208">
    <property type="entry name" value="Six-hairpin glycosidases"/>
    <property type="match status" value="1"/>
</dbReference>
<reference evidence="4" key="1">
    <citation type="submission" date="2016-10" db="EMBL/GenBank/DDBJ databases">
        <authorList>
            <person name="Varghese N."/>
            <person name="Submissions S."/>
        </authorList>
    </citation>
    <scope>NUCLEOTIDE SEQUENCE [LARGE SCALE GENOMIC DNA]</scope>
    <source>
        <strain evidence="4">DSM 14807</strain>
    </source>
</reference>
<dbReference type="PANTHER" id="PTHR15108">
    <property type="entry name" value="N-ACYLGLUCOSAMINE-2-EPIMERASE"/>
    <property type="match status" value="1"/>
</dbReference>
<dbReference type="AlphaFoldDB" id="A0A1I7NI76"/>